<keyword evidence="3" id="KW-1185">Reference proteome</keyword>
<feature type="transmembrane region" description="Helical" evidence="1">
    <location>
        <begin position="132"/>
        <end position="152"/>
    </location>
</feature>
<protein>
    <submittedName>
        <fullName evidence="2">Uncharacterized protein</fullName>
    </submittedName>
</protein>
<sequence>MNWTQADLDAMNKAIATGTSTVRFADNREVTDLEACAAAKLAEINADLAPKAVDAIETEYDALIRTPPGGAGGGPPHRRRAARPHKIEGIATATVKAAFLRIGVDLADNKSVPAFNATSAHAERGRGFWDKVGATALTVVVTAIFGLIFAALGKYSWPTGRVASSVGMPDSW</sequence>
<comment type="caution">
    <text evidence="2">The sequence shown here is derived from an EMBL/GenBank/DDBJ whole genome shotgun (WGS) entry which is preliminary data.</text>
</comment>
<dbReference type="AlphaFoldDB" id="A0A6L3SPT5"/>
<gene>
    <name evidence="2" type="ORF">F6X53_28450</name>
</gene>
<keyword evidence="1" id="KW-1133">Transmembrane helix</keyword>
<accession>A0A6L3SPT5</accession>
<dbReference type="OrthoDB" id="7581025at2"/>
<keyword evidence="1" id="KW-0472">Membrane</keyword>
<dbReference type="EMBL" id="VZZK01000050">
    <property type="protein sequence ID" value="KAB1072238.1"/>
    <property type="molecule type" value="Genomic_DNA"/>
</dbReference>
<name>A0A6L3SPT5_9HYPH</name>
<dbReference type="Proteomes" id="UP000474159">
    <property type="component" value="Unassembled WGS sequence"/>
</dbReference>
<evidence type="ECO:0000256" key="1">
    <source>
        <dbReference type="SAM" id="Phobius"/>
    </source>
</evidence>
<reference evidence="2 3" key="1">
    <citation type="submission" date="2019-09" db="EMBL/GenBank/DDBJ databases">
        <title>YIM 48816 draft genome.</title>
        <authorList>
            <person name="Jiang L."/>
        </authorList>
    </citation>
    <scope>NUCLEOTIDE SEQUENCE [LARGE SCALE GENOMIC DNA]</scope>
    <source>
        <strain evidence="2 3">YIM 48816</strain>
    </source>
</reference>
<organism evidence="2 3">
    <name type="scientific">Methylobacterium soli</name>
    <dbReference type="NCBI Taxonomy" id="553447"/>
    <lineage>
        <taxon>Bacteria</taxon>
        <taxon>Pseudomonadati</taxon>
        <taxon>Pseudomonadota</taxon>
        <taxon>Alphaproteobacteria</taxon>
        <taxon>Hyphomicrobiales</taxon>
        <taxon>Methylobacteriaceae</taxon>
        <taxon>Methylobacterium</taxon>
    </lineage>
</organism>
<proteinExistence type="predicted"/>
<evidence type="ECO:0000313" key="3">
    <source>
        <dbReference type="Proteomes" id="UP000474159"/>
    </source>
</evidence>
<keyword evidence="1" id="KW-0812">Transmembrane</keyword>
<dbReference type="RefSeq" id="WP_151004728.1">
    <property type="nucleotide sequence ID" value="NZ_BPQY01000453.1"/>
</dbReference>
<evidence type="ECO:0000313" key="2">
    <source>
        <dbReference type="EMBL" id="KAB1072238.1"/>
    </source>
</evidence>